<dbReference type="SUPFAM" id="SSF53271">
    <property type="entry name" value="PRTase-like"/>
    <property type="match status" value="1"/>
</dbReference>
<keyword evidence="4" id="KW-1185">Reference proteome</keyword>
<dbReference type="PANTHER" id="PTHR47505">
    <property type="entry name" value="DNA UTILIZATION PROTEIN YHGH"/>
    <property type="match status" value="1"/>
</dbReference>
<reference evidence="3" key="1">
    <citation type="submission" date="2017-07" db="EMBL/GenBank/DDBJ databases">
        <title>The cable genome - Insights into the physiology and evolution of filamentous bacteria capable of sulfide oxidation via long distance electron transfer.</title>
        <authorList>
            <person name="Thorup C."/>
            <person name="Bjerg J.T."/>
            <person name="Schreiber L."/>
            <person name="Nielsen L.P."/>
            <person name="Kjeldsen K.U."/>
            <person name="Boesen T."/>
            <person name="Boggild A."/>
            <person name="Meysman F."/>
            <person name="Geelhoed J."/>
            <person name="Schramm A."/>
        </authorList>
    </citation>
    <scope>NUCLEOTIDE SEQUENCE [LARGE SCALE GENOMIC DNA]</scope>
    <source>
        <strain evidence="3">GS</strain>
    </source>
</reference>
<dbReference type="EMBL" id="NQJD01000021">
    <property type="protein sequence ID" value="TAA74644.1"/>
    <property type="molecule type" value="Genomic_DNA"/>
</dbReference>
<name>A0A521G0T7_9BACT</name>
<sequence>MRLLLEAVFDLLFPPRCLGCEEQLPFCRPPLFCGNCRAKIVPFAHSCSQRDAFSCTTRSLFIYQEPISSLLVRLKFNGDLSGLASLAALAREARAESLLQEPDFILPVPLHLSRLRWRGFNQALLLAKACFPSWKDRIRVNLLQRHRPTVPQLGLSGAERRSNLLGAFSLRNPSALAGRRVLLVDDVFTTGSTLRECAEVLSQTGAAKVVAFTVARAHVYNKTTEGLAGQLQNCLP</sequence>
<evidence type="ECO:0000259" key="2">
    <source>
        <dbReference type="Pfam" id="PF00156"/>
    </source>
</evidence>
<evidence type="ECO:0000313" key="4">
    <source>
        <dbReference type="Proteomes" id="UP000316238"/>
    </source>
</evidence>
<organism evidence="3 4">
    <name type="scientific">Candidatus Electronema aureum</name>
    <dbReference type="NCBI Taxonomy" id="2005002"/>
    <lineage>
        <taxon>Bacteria</taxon>
        <taxon>Pseudomonadati</taxon>
        <taxon>Thermodesulfobacteriota</taxon>
        <taxon>Desulfobulbia</taxon>
        <taxon>Desulfobulbales</taxon>
        <taxon>Desulfobulbaceae</taxon>
        <taxon>Candidatus Electronema</taxon>
    </lineage>
</organism>
<dbReference type="Gene3D" id="3.40.50.2020">
    <property type="match status" value="1"/>
</dbReference>
<dbReference type="CDD" id="cd06223">
    <property type="entry name" value="PRTases_typeI"/>
    <property type="match status" value="1"/>
</dbReference>
<gene>
    <name evidence="3" type="ORF">CDV28_12138</name>
</gene>
<dbReference type="Proteomes" id="UP000316238">
    <property type="component" value="Unassembled WGS sequence"/>
</dbReference>
<feature type="domain" description="Phosphoribosyltransferase" evidence="2">
    <location>
        <begin position="171"/>
        <end position="219"/>
    </location>
</feature>
<proteinExistence type="inferred from homology"/>
<evidence type="ECO:0000313" key="3">
    <source>
        <dbReference type="EMBL" id="TAA74644.1"/>
    </source>
</evidence>
<comment type="caution">
    <text evidence="3">The sequence shown here is derived from an EMBL/GenBank/DDBJ whole genome shotgun (WGS) entry which is preliminary data.</text>
</comment>
<dbReference type="InterPro" id="IPR000836">
    <property type="entry name" value="PRTase_dom"/>
</dbReference>
<accession>A0A521G0T7</accession>
<dbReference type="Pfam" id="PF00156">
    <property type="entry name" value="Pribosyltran"/>
    <property type="match status" value="1"/>
</dbReference>
<protein>
    <submittedName>
        <fullName evidence="3">ComF family protein</fullName>
    </submittedName>
</protein>
<dbReference type="InterPro" id="IPR029057">
    <property type="entry name" value="PRTase-like"/>
</dbReference>
<evidence type="ECO:0000256" key="1">
    <source>
        <dbReference type="ARBA" id="ARBA00008007"/>
    </source>
</evidence>
<comment type="similarity">
    <text evidence="1">Belongs to the ComF/GntX family.</text>
</comment>
<dbReference type="AlphaFoldDB" id="A0A521G0T7"/>
<dbReference type="PANTHER" id="PTHR47505:SF1">
    <property type="entry name" value="DNA UTILIZATION PROTEIN YHGH"/>
    <property type="match status" value="1"/>
</dbReference>
<dbReference type="InterPro" id="IPR051910">
    <property type="entry name" value="ComF/GntX_DNA_util-trans"/>
</dbReference>